<evidence type="ECO:0000256" key="2">
    <source>
        <dbReference type="ARBA" id="ARBA00022448"/>
    </source>
</evidence>
<keyword evidence="7 9" id="KW-0811">Translocation</keyword>
<dbReference type="Pfam" id="PF02355">
    <property type="entry name" value="SecD_SecF_C"/>
    <property type="match status" value="1"/>
</dbReference>
<dbReference type="EMBL" id="JAGGKS010000008">
    <property type="protein sequence ID" value="MBP1926765.1"/>
    <property type="molecule type" value="Genomic_DNA"/>
</dbReference>
<evidence type="ECO:0000256" key="3">
    <source>
        <dbReference type="ARBA" id="ARBA00022475"/>
    </source>
</evidence>
<keyword evidence="2 9" id="KW-0813">Transport</keyword>
<dbReference type="HAMAP" id="MF_01464_B">
    <property type="entry name" value="SecF_B"/>
    <property type="match status" value="1"/>
</dbReference>
<dbReference type="NCBIfam" id="TIGR00966">
    <property type="entry name" value="transloc_SecF"/>
    <property type="match status" value="1"/>
</dbReference>
<keyword evidence="3 9" id="KW-1003">Cell membrane</keyword>
<dbReference type="RefSeq" id="WP_245210453.1">
    <property type="nucleotide sequence ID" value="NZ_JAGGKS010000008.1"/>
</dbReference>
<proteinExistence type="inferred from homology"/>
<feature type="transmembrane region" description="Helical" evidence="9">
    <location>
        <begin position="163"/>
        <end position="185"/>
    </location>
</feature>
<dbReference type="InterPro" id="IPR005665">
    <property type="entry name" value="SecF_bac"/>
</dbReference>
<feature type="transmembrane region" description="Helical" evidence="9">
    <location>
        <begin position="191"/>
        <end position="210"/>
    </location>
</feature>
<keyword evidence="5 9" id="KW-0653">Protein transport</keyword>
<comment type="subcellular location">
    <subcellularLocation>
        <location evidence="1 9">Cell membrane</location>
        <topology evidence="1 9">Multi-pass membrane protein</topology>
    </subcellularLocation>
</comment>
<feature type="transmembrane region" description="Helical" evidence="9">
    <location>
        <begin position="130"/>
        <end position="151"/>
    </location>
</feature>
<gene>
    <name evidence="9" type="primary">secF</name>
    <name evidence="11" type="ORF">J2Z76_002635</name>
</gene>
<evidence type="ECO:0000256" key="5">
    <source>
        <dbReference type="ARBA" id="ARBA00022927"/>
    </source>
</evidence>
<sequence length="304" mass="33944">MIKFYEKRKIFFAISIAIMIVGLVSIFVNGINLSIQFKGGAIIKYSFTGDLDIAQVADTATKALNRNTEVQITEDLATKSKKLVLNLSGNSGLEAGEQDKLDGVLKSEYPDANLEFSESNVVQPFIGRRFLQNGMIAIALASIFIILYVWVRFKRISGLSAGVIALIALVHDVLVVFFTFTFFKIPINDSFIAVTLTIIGYSINDTIVVYDRIRENKPMFNKKPVEELVNSSLNQSLRRTINTSITTVVSVLIVYVFAYMYNIESIKTFALPMMIGLLSGCYSTNCLAGPLWVMWQKKKLLRTA</sequence>
<accession>A0ABS4GGE0</accession>
<evidence type="ECO:0000256" key="6">
    <source>
        <dbReference type="ARBA" id="ARBA00022989"/>
    </source>
</evidence>
<keyword evidence="4 9" id="KW-0812">Transmembrane</keyword>
<dbReference type="SUPFAM" id="SSF82866">
    <property type="entry name" value="Multidrug efflux transporter AcrB transmembrane domain"/>
    <property type="match status" value="1"/>
</dbReference>
<name>A0ABS4GGE0_9FIRM</name>
<evidence type="ECO:0000313" key="12">
    <source>
        <dbReference type="Proteomes" id="UP001519342"/>
    </source>
</evidence>
<evidence type="ECO:0000256" key="1">
    <source>
        <dbReference type="ARBA" id="ARBA00004651"/>
    </source>
</evidence>
<comment type="caution">
    <text evidence="11">The sequence shown here is derived from an EMBL/GenBank/DDBJ whole genome shotgun (WGS) entry which is preliminary data.</text>
</comment>
<comment type="function">
    <text evidence="9">Part of the Sec protein translocase complex. Interacts with the SecYEG preprotein conducting channel. SecDF uses the proton motive force (PMF) to complete protein translocation after the ATP-dependent function of SecA.</text>
</comment>
<evidence type="ECO:0000256" key="7">
    <source>
        <dbReference type="ARBA" id="ARBA00023010"/>
    </source>
</evidence>
<keyword evidence="8 9" id="KW-0472">Membrane</keyword>
<feature type="transmembrane region" description="Helical" evidence="9">
    <location>
        <begin position="273"/>
        <end position="295"/>
    </location>
</feature>
<comment type="similarity">
    <text evidence="9">Belongs to the SecD/SecF family. SecF subfamily.</text>
</comment>
<dbReference type="InterPro" id="IPR048634">
    <property type="entry name" value="SecD_SecF_C"/>
</dbReference>
<protein>
    <recommendedName>
        <fullName evidence="9">Protein-export membrane protein SecF</fullName>
    </recommendedName>
</protein>
<keyword evidence="6 9" id="KW-1133">Transmembrane helix</keyword>
<feature type="transmembrane region" description="Helical" evidence="9">
    <location>
        <begin position="12"/>
        <end position="31"/>
    </location>
</feature>
<dbReference type="Gene3D" id="1.20.1640.10">
    <property type="entry name" value="Multidrug efflux transporter AcrB transmembrane domain"/>
    <property type="match status" value="1"/>
</dbReference>
<evidence type="ECO:0000256" key="4">
    <source>
        <dbReference type="ARBA" id="ARBA00022692"/>
    </source>
</evidence>
<evidence type="ECO:0000256" key="8">
    <source>
        <dbReference type="ARBA" id="ARBA00023136"/>
    </source>
</evidence>
<dbReference type="Proteomes" id="UP001519342">
    <property type="component" value="Unassembled WGS sequence"/>
</dbReference>
<evidence type="ECO:0000313" key="11">
    <source>
        <dbReference type="EMBL" id="MBP1926765.1"/>
    </source>
</evidence>
<dbReference type="PANTHER" id="PTHR30081">
    <property type="entry name" value="PROTEIN-EXPORT MEMBRANE PROTEIN SEC"/>
    <property type="match status" value="1"/>
</dbReference>
<keyword evidence="12" id="KW-1185">Reference proteome</keyword>
<dbReference type="PANTHER" id="PTHR30081:SF8">
    <property type="entry name" value="PROTEIN TRANSLOCASE SUBUNIT SECF"/>
    <property type="match status" value="1"/>
</dbReference>
<feature type="domain" description="Protein export membrane protein SecD/SecF C-terminal" evidence="10">
    <location>
        <begin position="112"/>
        <end position="297"/>
    </location>
</feature>
<evidence type="ECO:0000256" key="9">
    <source>
        <dbReference type="HAMAP-Rule" id="MF_01464"/>
    </source>
</evidence>
<organism evidence="11 12">
    <name type="scientific">Sedimentibacter acidaminivorans</name>
    <dbReference type="NCBI Taxonomy" id="913099"/>
    <lineage>
        <taxon>Bacteria</taxon>
        <taxon>Bacillati</taxon>
        <taxon>Bacillota</taxon>
        <taxon>Tissierellia</taxon>
        <taxon>Sedimentibacter</taxon>
    </lineage>
</organism>
<dbReference type="PRINTS" id="PR01755">
    <property type="entry name" value="SECFTRNLCASE"/>
</dbReference>
<evidence type="ECO:0000259" key="10">
    <source>
        <dbReference type="Pfam" id="PF02355"/>
    </source>
</evidence>
<dbReference type="InterPro" id="IPR022813">
    <property type="entry name" value="SecD/SecF_arch_bac"/>
</dbReference>
<feature type="transmembrane region" description="Helical" evidence="9">
    <location>
        <begin position="241"/>
        <end position="261"/>
    </location>
</feature>
<reference evidence="11 12" key="1">
    <citation type="submission" date="2021-03" db="EMBL/GenBank/DDBJ databases">
        <title>Genomic Encyclopedia of Type Strains, Phase IV (KMG-IV): sequencing the most valuable type-strain genomes for metagenomic binning, comparative biology and taxonomic classification.</title>
        <authorList>
            <person name="Goeker M."/>
        </authorList>
    </citation>
    <scope>NUCLEOTIDE SEQUENCE [LARGE SCALE GENOMIC DNA]</scope>
    <source>
        <strain evidence="11 12">DSM 24004</strain>
    </source>
</reference>
<dbReference type="InterPro" id="IPR022645">
    <property type="entry name" value="SecD/SecF_bac"/>
</dbReference>
<comment type="subunit">
    <text evidence="9">Forms a complex with SecD. Part of the essential Sec protein translocation apparatus which comprises SecA, SecYEG and auxiliary proteins SecDF. Other proteins may also be involved.</text>
</comment>